<keyword evidence="1" id="KW-1003">Cell membrane</keyword>
<evidence type="ECO:0000256" key="3">
    <source>
        <dbReference type="ARBA" id="ARBA00023136"/>
    </source>
</evidence>
<dbReference type="EMBL" id="JAHZIK010000240">
    <property type="protein sequence ID" value="MBW7454723.1"/>
    <property type="molecule type" value="Genomic_DNA"/>
</dbReference>
<evidence type="ECO:0000256" key="5">
    <source>
        <dbReference type="ARBA" id="ARBA00023288"/>
    </source>
</evidence>
<dbReference type="InterPro" id="IPR050490">
    <property type="entry name" value="Bact_solute-bd_prot1"/>
</dbReference>
<dbReference type="Proteomes" id="UP001519887">
    <property type="component" value="Unassembled WGS sequence"/>
</dbReference>
<comment type="caution">
    <text evidence="6">The sequence shown here is derived from an EMBL/GenBank/DDBJ whole genome shotgun (WGS) entry which is preliminary data.</text>
</comment>
<dbReference type="InterPro" id="IPR006059">
    <property type="entry name" value="SBP"/>
</dbReference>
<gene>
    <name evidence="6" type="ORF">K0U00_11840</name>
</gene>
<keyword evidence="5" id="KW-0449">Lipoprotein</keyword>
<evidence type="ECO:0000256" key="4">
    <source>
        <dbReference type="ARBA" id="ARBA00023139"/>
    </source>
</evidence>
<keyword evidence="3" id="KW-0472">Membrane</keyword>
<evidence type="ECO:0000313" key="6">
    <source>
        <dbReference type="EMBL" id="MBW7454723.1"/>
    </source>
</evidence>
<sequence length="528" mass="58270">LRVGKQDPSWITLTQSRCSEMTRKWVKISLPFILSLLVLNGCSGGAGKETEETADGTGTAAEAEAGPLPIEIMTNFTNTIPKLDNAYYSELQKLTNTKLNITFVLDGSDYNSKLDLVLASGDIPEVLKADFTRPTLVNAIKEGAFWDLTPFLGDFSSYPNLRDNMVPGSWNYVKYDGKIMGIPRSRAQIDNTIMIRKDWLDKANIPMPATVDEFKEALKAVVKSNPAGGNGTIGYDIADAVSSPSLNAAFGVPEPTYDADGGLMYSYLTPQFTELVEWFRELYAEGLIAKEFSALTVTQQKDLFSSGRAFAFDASAYYSFVYTDNVKKTQPEGNVVSLQPLKGPGGDGAMLDIGTRGGQYISKKVPEEKVSKILDFFEKTASREITDLGYYGKEGVHYNNVNGEKVLTDLGKQEITVDSIAALTPAYSKWGKVAYAGASKAANEAKQKDMEIYGQIGRTDVFGYLYSPTWVDVWPTYEAELKSTRIKAIVGQITMDQYKQYVDKVNADPKIKNAYQEFAKDLKSRTQQ</sequence>
<evidence type="ECO:0000256" key="1">
    <source>
        <dbReference type="ARBA" id="ARBA00022475"/>
    </source>
</evidence>
<reference evidence="6 7" key="1">
    <citation type="submission" date="2021-07" db="EMBL/GenBank/DDBJ databases">
        <title>Paenibacillus radiodurans sp. nov., isolated from the southeastern edge of Tengger Desert.</title>
        <authorList>
            <person name="Zhang G."/>
        </authorList>
    </citation>
    <scope>NUCLEOTIDE SEQUENCE [LARGE SCALE GENOMIC DNA]</scope>
    <source>
        <strain evidence="6 7">CCM 7311</strain>
    </source>
</reference>
<evidence type="ECO:0000313" key="7">
    <source>
        <dbReference type="Proteomes" id="UP001519887"/>
    </source>
</evidence>
<evidence type="ECO:0000256" key="2">
    <source>
        <dbReference type="ARBA" id="ARBA00022729"/>
    </source>
</evidence>
<keyword evidence="4" id="KW-0564">Palmitate</keyword>
<dbReference type="PANTHER" id="PTHR43649">
    <property type="entry name" value="ARABINOSE-BINDING PROTEIN-RELATED"/>
    <property type="match status" value="1"/>
</dbReference>
<dbReference type="Gene3D" id="3.40.190.10">
    <property type="entry name" value="Periplasmic binding protein-like II"/>
    <property type="match status" value="2"/>
</dbReference>
<proteinExistence type="predicted"/>
<accession>A0ABS7C1D1</accession>
<organism evidence="6 7">
    <name type="scientific">Paenibacillus sepulcri</name>
    <dbReference type="NCBI Taxonomy" id="359917"/>
    <lineage>
        <taxon>Bacteria</taxon>
        <taxon>Bacillati</taxon>
        <taxon>Bacillota</taxon>
        <taxon>Bacilli</taxon>
        <taxon>Bacillales</taxon>
        <taxon>Paenibacillaceae</taxon>
        <taxon>Paenibacillus</taxon>
    </lineage>
</organism>
<keyword evidence="2" id="KW-0732">Signal</keyword>
<name>A0ABS7C1D1_9BACL</name>
<keyword evidence="7" id="KW-1185">Reference proteome</keyword>
<dbReference type="Pfam" id="PF13416">
    <property type="entry name" value="SBP_bac_8"/>
    <property type="match status" value="1"/>
</dbReference>
<dbReference type="PANTHER" id="PTHR43649:SF33">
    <property type="entry name" value="POLYGALACTURONAN_RHAMNOGALACTURONAN-BINDING PROTEIN YTCQ"/>
    <property type="match status" value="1"/>
</dbReference>
<protein>
    <submittedName>
        <fullName evidence="6">Extracellular solute-binding protein</fullName>
    </submittedName>
</protein>
<dbReference type="SUPFAM" id="SSF53850">
    <property type="entry name" value="Periplasmic binding protein-like II"/>
    <property type="match status" value="1"/>
</dbReference>
<feature type="non-terminal residue" evidence="6">
    <location>
        <position position="1"/>
    </location>
</feature>